<protein>
    <submittedName>
        <fullName evidence="1">Uncharacterized protein</fullName>
    </submittedName>
</protein>
<comment type="caution">
    <text evidence="1">The sequence shown here is derived from an EMBL/GenBank/DDBJ whole genome shotgun (WGS) entry which is preliminary data.</text>
</comment>
<reference evidence="1 2" key="1">
    <citation type="submission" date="2015-09" db="EMBL/GenBank/DDBJ databases">
        <title>Host preference determinants of Valsa canker pathogens revealed by comparative genomics.</title>
        <authorList>
            <person name="Yin Z."/>
            <person name="Huang L."/>
        </authorList>
    </citation>
    <scope>NUCLEOTIDE SEQUENCE [LARGE SCALE GENOMIC DNA]</scope>
    <source>
        <strain evidence="1 2">03-1</strain>
    </source>
</reference>
<accession>A0A423WQG3</accession>
<dbReference type="EMBL" id="LKEA01000012">
    <property type="protein sequence ID" value="ROW05708.1"/>
    <property type="molecule type" value="Genomic_DNA"/>
</dbReference>
<evidence type="ECO:0000313" key="1">
    <source>
        <dbReference type="EMBL" id="ROW05708.1"/>
    </source>
</evidence>
<organism evidence="1 2">
    <name type="scientific">Cytospora schulzeri</name>
    <dbReference type="NCBI Taxonomy" id="448051"/>
    <lineage>
        <taxon>Eukaryota</taxon>
        <taxon>Fungi</taxon>
        <taxon>Dikarya</taxon>
        <taxon>Ascomycota</taxon>
        <taxon>Pezizomycotina</taxon>
        <taxon>Sordariomycetes</taxon>
        <taxon>Sordariomycetidae</taxon>
        <taxon>Diaporthales</taxon>
        <taxon>Cytosporaceae</taxon>
        <taxon>Cytospora</taxon>
    </lineage>
</organism>
<dbReference type="Proteomes" id="UP000283895">
    <property type="component" value="Unassembled WGS sequence"/>
</dbReference>
<evidence type="ECO:0000313" key="2">
    <source>
        <dbReference type="Proteomes" id="UP000283895"/>
    </source>
</evidence>
<keyword evidence="2" id="KW-1185">Reference proteome</keyword>
<proteinExistence type="predicted"/>
<name>A0A423WQG3_9PEZI</name>
<dbReference type="OrthoDB" id="4725400at2759"/>
<gene>
    <name evidence="1" type="ORF">VMCG_05217</name>
</gene>
<dbReference type="AlphaFoldDB" id="A0A423WQG3"/>
<sequence length="86" mass="9727">MPDKDMDQHQDALIDGSDGGRVHIEKYSHVYKFSPGEEVYLYRSGAQEGPYLIYSRGENKYRLSDKYGNLAKNGEAFSEGELMSAD</sequence>